<dbReference type="Proteomes" id="UP000507470">
    <property type="component" value="Unassembled WGS sequence"/>
</dbReference>
<dbReference type="OrthoDB" id="10067847at2759"/>
<accession>A0A6J8A5N2</accession>
<proteinExistence type="predicted"/>
<organism evidence="1 2">
    <name type="scientific">Mytilus coruscus</name>
    <name type="common">Sea mussel</name>
    <dbReference type="NCBI Taxonomy" id="42192"/>
    <lineage>
        <taxon>Eukaryota</taxon>
        <taxon>Metazoa</taxon>
        <taxon>Spiralia</taxon>
        <taxon>Lophotrochozoa</taxon>
        <taxon>Mollusca</taxon>
        <taxon>Bivalvia</taxon>
        <taxon>Autobranchia</taxon>
        <taxon>Pteriomorphia</taxon>
        <taxon>Mytilida</taxon>
        <taxon>Mytiloidea</taxon>
        <taxon>Mytilidae</taxon>
        <taxon>Mytilinae</taxon>
        <taxon>Mytilus</taxon>
    </lineage>
</organism>
<evidence type="ECO:0000313" key="1">
    <source>
        <dbReference type="EMBL" id="CAC5361156.1"/>
    </source>
</evidence>
<sequence length="162" mass="19009">MWVTQQQIERYKVQIEDKPTYNVLFKEALIAQLQFRKRVIKSKGPKELFQQSCKGKQYSIQQLESNLNEVIEFNKQNENVAPVENKLQYLSMNEVNDNISKQKCKEEGSNEISWCSGKVLSIHKLNGKKTEYLVKYDMDENDKWQFPLLVDMSNGDLIIVDL</sequence>
<dbReference type="EMBL" id="CACVKT020000584">
    <property type="protein sequence ID" value="CAC5361156.1"/>
    <property type="molecule type" value="Genomic_DNA"/>
</dbReference>
<name>A0A6J8A5N2_MYTCO</name>
<gene>
    <name evidence="1" type="ORF">MCOR_3385</name>
</gene>
<evidence type="ECO:0000313" key="2">
    <source>
        <dbReference type="Proteomes" id="UP000507470"/>
    </source>
</evidence>
<keyword evidence="2" id="KW-1185">Reference proteome</keyword>
<reference evidence="1 2" key="1">
    <citation type="submission" date="2020-06" db="EMBL/GenBank/DDBJ databases">
        <authorList>
            <person name="Li R."/>
            <person name="Bekaert M."/>
        </authorList>
    </citation>
    <scope>NUCLEOTIDE SEQUENCE [LARGE SCALE GENOMIC DNA]</scope>
    <source>
        <strain evidence="2">wild</strain>
    </source>
</reference>
<protein>
    <submittedName>
        <fullName evidence="1">Uncharacterized protein</fullName>
    </submittedName>
</protein>
<dbReference type="AlphaFoldDB" id="A0A6J8A5N2"/>